<accession>A0ABV5E9I3</accession>
<proteinExistence type="predicted"/>
<evidence type="ECO:0000313" key="2">
    <source>
        <dbReference type="EMBL" id="MFB8773461.1"/>
    </source>
</evidence>
<dbReference type="RefSeq" id="WP_376732306.1">
    <property type="nucleotide sequence ID" value="NZ_JAYMRP010000008.1"/>
</dbReference>
<organism evidence="2 3">
    <name type="scientific">Streptomyces broussonetiae</name>
    <dbReference type="NCBI Taxonomy" id="2686304"/>
    <lineage>
        <taxon>Bacteria</taxon>
        <taxon>Bacillati</taxon>
        <taxon>Actinomycetota</taxon>
        <taxon>Actinomycetes</taxon>
        <taxon>Kitasatosporales</taxon>
        <taxon>Streptomycetaceae</taxon>
        <taxon>Streptomyces</taxon>
    </lineage>
</organism>
<dbReference type="EMBL" id="JAYMRP010000008">
    <property type="protein sequence ID" value="MFB8773461.1"/>
    <property type="molecule type" value="Genomic_DNA"/>
</dbReference>
<feature type="transmembrane region" description="Helical" evidence="1">
    <location>
        <begin position="37"/>
        <end position="56"/>
    </location>
</feature>
<protein>
    <recommendedName>
        <fullName evidence="4">Integral membrane protein</fullName>
    </recommendedName>
</protein>
<sequence length="142" mass="15665">MSALVAIVLPLLVLGLFALSVWKTVRGVPGRRWRRPGWWVFPAVVLVGVGCVTWFVGAFAGGLDVGEECARRGVRYDDDYRAEHWREPSQWFPLHNRCNADYDLVPAFVNPTLVVVAVLLVGCVVAAVVVAVAGRRERVGRP</sequence>
<comment type="caution">
    <text evidence="2">The sequence shown here is derived from an EMBL/GenBank/DDBJ whole genome shotgun (WGS) entry which is preliminary data.</text>
</comment>
<keyword evidence="1" id="KW-0472">Membrane</keyword>
<gene>
    <name evidence="2" type="ORF">VSS16_12070</name>
</gene>
<evidence type="ECO:0008006" key="4">
    <source>
        <dbReference type="Google" id="ProtNLM"/>
    </source>
</evidence>
<evidence type="ECO:0000313" key="3">
    <source>
        <dbReference type="Proteomes" id="UP001585080"/>
    </source>
</evidence>
<dbReference type="Proteomes" id="UP001585080">
    <property type="component" value="Unassembled WGS sequence"/>
</dbReference>
<feature type="transmembrane region" description="Helical" evidence="1">
    <location>
        <begin position="6"/>
        <end position="25"/>
    </location>
</feature>
<reference evidence="2 3" key="1">
    <citation type="submission" date="2024-01" db="EMBL/GenBank/DDBJ databases">
        <title>Genome mining of biosynthetic gene clusters to explore secondary metabolites of Streptomyces sp.</title>
        <authorList>
            <person name="Baig A."/>
            <person name="Ajitkumar Shintre N."/>
            <person name="Kumar H."/>
            <person name="Anbarasu A."/>
            <person name="Ramaiah S."/>
        </authorList>
    </citation>
    <scope>NUCLEOTIDE SEQUENCE [LARGE SCALE GENOMIC DNA]</scope>
    <source>
        <strain evidence="2 3">A57</strain>
    </source>
</reference>
<name>A0ABV5E9I3_9ACTN</name>
<keyword evidence="1" id="KW-0812">Transmembrane</keyword>
<feature type="transmembrane region" description="Helical" evidence="1">
    <location>
        <begin position="113"/>
        <end position="134"/>
    </location>
</feature>
<keyword evidence="1" id="KW-1133">Transmembrane helix</keyword>
<keyword evidence="3" id="KW-1185">Reference proteome</keyword>
<evidence type="ECO:0000256" key="1">
    <source>
        <dbReference type="SAM" id="Phobius"/>
    </source>
</evidence>